<gene>
    <name evidence="1" type="ORF">BKK47_02880</name>
</gene>
<comment type="caution">
    <text evidence="1">The sequence shown here is derived from an EMBL/GenBank/DDBJ whole genome shotgun (WGS) entry which is preliminary data.</text>
</comment>
<dbReference type="EMBL" id="MLHG01000016">
    <property type="protein sequence ID" value="OOF40868.1"/>
    <property type="molecule type" value="Genomic_DNA"/>
</dbReference>
<dbReference type="STRING" id="1908257.BKK47_02880"/>
<name>A0A1V3IIH3_9PAST</name>
<evidence type="ECO:0000313" key="2">
    <source>
        <dbReference type="Proteomes" id="UP000189426"/>
    </source>
</evidence>
<dbReference type="Proteomes" id="UP000189426">
    <property type="component" value="Unassembled WGS sequence"/>
</dbReference>
<accession>A0A1V3IIH3</accession>
<keyword evidence="2" id="KW-1185">Reference proteome</keyword>
<protein>
    <submittedName>
        <fullName evidence="1">Uncharacterized protein</fullName>
    </submittedName>
</protein>
<evidence type="ECO:0000313" key="1">
    <source>
        <dbReference type="EMBL" id="OOF40868.1"/>
    </source>
</evidence>
<reference evidence="1 2" key="1">
    <citation type="submission" date="2016-10" db="EMBL/GenBank/DDBJ databases">
        <title>Rodentibacter gen. nov. and new species.</title>
        <authorList>
            <person name="Christensen H."/>
        </authorList>
    </citation>
    <scope>NUCLEOTIDE SEQUENCE [LARGE SCALE GENOMIC DNA]</scope>
    <source>
        <strain evidence="1 2">Ppn418</strain>
    </source>
</reference>
<organism evidence="1 2">
    <name type="scientific">Rodentibacter mrazii</name>
    <dbReference type="NCBI Taxonomy" id="1908257"/>
    <lineage>
        <taxon>Bacteria</taxon>
        <taxon>Pseudomonadati</taxon>
        <taxon>Pseudomonadota</taxon>
        <taxon>Gammaproteobacteria</taxon>
        <taxon>Pasteurellales</taxon>
        <taxon>Pasteurellaceae</taxon>
        <taxon>Rodentibacter</taxon>
    </lineage>
</organism>
<dbReference type="RefSeq" id="WP_077493424.1">
    <property type="nucleotide sequence ID" value="NZ_MLHG01000016.1"/>
</dbReference>
<sequence>MKLADLPLWVQMCSPTGSQEELTELRISLSHNEQIKSELERFLHAQWCVLNSKARKELDEDIRREYQQAAHAVAEITGMIFSPDRPKPTTGTLPTV</sequence>
<dbReference type="AlphaFoldDB" id="A0A1V3IIH3"/>
<proteinExistence type="predicted"/>